<sequence length="296" mass="34738">NEPNILEKENEAIWFIGDTVVKYSDDKTFIANRVNRVSELKGFVPDIYAYRSNMYCYKIVEAEVLSNIVTLPIFDNLMNHCKSFWVAKILDAKQNERFKQNCLIFYKDKTLERVQLFYNNFEQSDDAVFINGEKMPALNELLDAIDWNWLSDGLAGRFHGDFHFENILWSQEGQKFTFLDWRQDFAGDLTVGDIYYDFAKLMHGLIVNHGIIANDQYSALWKDGEIKYDLHRKQSLVECEHKFNNWIVSSGYDLKKVRILTALIYLNIAALHHYPYSLLLYGLGKKMLYKESSKEL</sequence>
<feature type="non-terminal residue" evidence="3">
    <location>
        <position position="1"/>
    </location>
</feature>
<gene>
    <name evidence="3" type="ORF">METZ01_LOCUS133652</name>
</gene>
<feature type="transmembrane region" description="Helical" evidence="1">
    <location>
        <begin position="262"/>
        <end position="284"/>
    </location>
</feature>
<keyword evidence="1" id="KW-0812">Transmembrane</keyword>
<dbReference type="Pfam" id="PF01636">
    <property type="entry name" value="APH"/>
    <property type="match status" value="1"/>
</dbReference>
<dbReference type="Gene3D" id="3.90.1200.10">
    <property type="match status" value="1"/>
</dbReference>
<dbReference type="InterPro" id="IPR011009">
    <property type="entry name" value="Kinase-like_dom_sf"/>
</dbReference>
<evidence type="ECO:0000259" key="2">
    <source>
        <dbReference type="Pfam" id="PF01636"/>
    </source>
</evidence>
<feature type="domain" description="Aminoglycoside phosphotransferase" evidence="2">
    <location>
        <begin position="135"/>
        <end position="218"/>
    </location>
</feature>
<keyword evidence="1" id="KW-0472">Membrane</keyword>
<dbReference type="SUPFAM" id="SSF56112">
    <property type="entry name" value="Protein kinase-like (PK-like)"/>
    <property type="match status" value="1"/>
</dbReference>
<name>A0A381YUS5_9ZZZZ</name>
<dbReference type="EMBL" id="UINC01019117">
    <property type="protein sequence ID" value="SVA80798.1"/>
    <property type="molecule type" value="Genomic_DNA"/>
</dbReference>
<evidence type="ECO:0000313" key="3">
    <source>
        <dbReference type="EMBL" id="SVA80798.1"/>
    </source>
</evidence>
<evidence type="ECO:0000256" key="1">
    <source>
        <dbReference type="SAM" id="Phobius"/>
    </source>
</evidence>
<dbReference type="AlphaFoldDB" id="A0A381YUS5"/>
<dbReference type="InterPro" id="IPR002575">
    <property type="entry name" value="Aminoglycoside_PTrfase"/>
</dbReference>
<reference evidence="3" key="1">
    <citation type="submission" date="2018-05" db="EMBL/GenBank/DDBJ databases">
        <authorList>
            <person name="Lanie J.A."/>
            <person name="Ng W.-L."/>
            <person name="Kazmierczak K.M."/>
            <person name="Andrzejewski T.M."/>
            <person name="Davidsen T.M."/>
            <person name="Wayne K.J."/>
            <person name="Tettelin H."/>
            <person name="Glass J.I."/>
            <person name="Rusch D."/>
            <person name="Podicherti R."/>
            <person name="Tsui H.-C.T."/>
            <person name="Winkler M.E."/>
        </authorList>
    </citation>
    <scope>NUCLEOTIDE SEQUENCE</scope>
</reference>
<organism evidence="3">
    <name type="scientific">marine metagenome</name>
    <dbReference type="NCBI Taxonomy" id="408172"/>
    <lineage>
        <taxon>unclassified sequences</taxon>
        <taxon>metagenomes</taxon>
        <taxon>ecological metagenomes</taxon>
    </lineage>
</organism>
<proteinExistence type="predicted"/>
<accession>A0A381YUS5</accession>
<keyword evidence="1" id="KW-1133">Transmembrane helix</keyword>
<protein>
    <recommendedName>
        <fullName evidence="2">Aminoglycoside phosphotransferase domain-containing protein</fullName>
    </recommendedName>
</protein>